<dbReference type="EMBL" id="NWTK01000013">
    <property type="protein sequence ID" value="PKR51852.1"/>
    <property type="molecule type" value="Genomic_DNA"/>
</dbReference>
<name>A0A2N3KMS2_9PROT</name>
<dbReference type="OrthoDB" id="7371857at2"/>
<organism evidence="2 3">
    <name type="scientific">Thalassospira marina</name>
    <dbReference type="NCBI Taxonomy" id="2048283"/>
    <lineage>
        <taxon>Bacteria</taxon>
        <taxon>Pseudomonadati</taxon>
        <taxon>Pseudomonadota</taxon>
        <taxon>Alphaproteobacteria</taxon>
        <taxon>Rhodospirillales</taxon>
        <taxon>Thalassospiraceae</taxon>
        <taxon>Thalassospira</taxon>
    </lineage>
</organism>
<evidence type="ECO:0000313" key="2">
    <source>
        <dbReference type="EMBL" id="PKR51852.1"/>
    </source>
</evidence>
<gene>
    <name evidence="2" type="ORF">COO20_18615</name>
</gene>
<comment type="caution">
    <text evidence="2">The sequence shown here is derived from an EMBL/GenBank/DDBJ whole genome shotgun (WGS) entry which is preliminary data.</text>
</comment>
<proteinExistence type="predicted"/>
<sequence>MSKVVNEERDTVFVDRFWSGRKLVCGFVFVFMWCLVFYDIHDAIKVTNQNFYERGGSHLTGWDRRKKFLGYFGYGYVWGDNLYWKGTYEINCLKYGEYGCDSRTSPVEFMKITLKKDYVDVLKYFASFCFVLFCFVLFLLTLYPLMRKPRYVVFNKSVGAIYTWHRGFLWILPASDFSYKFREEVNFMFGKTGNGFMQMSLQSAKKPKKKKKFKMGVFPYPCEKYGVRLAEALEIYLHCKDMDTSYIPPATSYRSWERSILGRKKLPDDIHDQAAAWMRKYGEKAS</sequence>
<keyword evidence="1" id="KW-0812">Transmembrane</keyword>
<reference evidence="2 3" key="1">
    <citation type="submission" date="2017-09" db="EMBL/GenBank/DDBJ databases">
        <title>Biodiversity and function of Thalassospira species in the particle-attached aromatic-hydrocarbon-degrading consortia from the surface seawater of the South China Sea.</title>
        <authorList>
            <person name="Dong C."/>
            <person name="Liu R."/>
            <person name="Shao Z."/>
        </authorList>
    </citation>
    <scope>NUCLEOTIDE SEQUENCE [LARGE SCALE GENOMIC DNA]</scope>
    <source>
        <strain evidence="2 3">CSC1P2</strain>
    </source>
</reference>
<feature type="transmembrane region" description="Helical" evidence="1">
    <location>
        <begin position="23"/>
        <end position="41"/>
    </location>
</feature>
<keyword evidence="1" id="KW-0472">Membrane</keyword>
<accession>A0A2N3KMS2</accession>
<evidence type="ECO:0000313" key="3">
    <source>
        <dbReference type="Proteomes" id="UP000233597"/>
    </source>
</evidence>
<dbReference type="RefSeq" id="WP_101269288.1">
    <property type="nucleotide sequence ID" value="NZ_NWTK01000013.1"/>
</dbReference>
<evidence type="ECO:0008006" key="4">
    <source>
        <dbReference type="Google" id="ProtNLM"/>
    </source>
</evidence>
<dbReference type="Proteomes" id="UP000233597">
    <property type="component" value="Unassembled WGS sequence"/>
</dbReference>
<protein>
    <recommendedName>
        <fullName evidence="4">Transmembrane protein</fullName>
    </recommendedName>
</protein>
<evidence type="ECO:0000256" key="1">
    <source>
        <dbReference type="SAM" id="Phobius"/>
    </source>
</evidence>
<feature type="transmembrane region" description="Helical" evidence="1">
    <location>
        <begin position="124"/>
        <end position="146"/>
    </location>
</feature>
<keyword evidence="1" id="KW-1133">Transmembrane helix</keyword>
<dbReference type="AlphaFoldDB" id="A0A2N3KMS2"/>